<accession>A0A2S2NLF5</accession>
<keyword evidence="1 9" id="KW-0575">Peroxidase</keyword>
<evidence type="ECO:0000256" key="4">
    <source>
        <dbReference type="ARBA" id="ARBA00023284"/>
    </source>
</evidence>
<sequence>MRLGTVVPDFSAVTTKGPIKFYEWAGESWCVLFSHPSDFTPVCTTELGKMAVLVDEFTKRNVKVLGLSCDKLESHVDWINDIKSYCLDIKGEFPYPIISDSTRDLAVKLDMIAEEDKDNVELALTIRSLYIIGPDKKVKLMMVYPTSTGRNIQEILRCIDSLQLCDRKNTIATPANWVPGEKVMILPTVKDEDLDTLFPNGYEKRSMPSSVDYLRTTTDY</sequence>
<dbReference type="EMBL" id="GGMR01005339">
    <property type="protein sequence ID" value="MBY17958.1"/>
    <property type="molecule type" value="Transcribed_RNA"/>
</dbReference>
<dbReference type="PIRSF" id="PIRSF000239">
    <property type="entry name" value="AHPC"/>
    <property type="match status" value="1"/>
</dbReference>
<dbReference type="FunFam" id="3.30.1020.10:FF:000001">
    <property type="entry name" value="1-Cys peroxiredoxin"/>
    <property type="match status" value="1"/>
</dbReference>
<evidence type="ECO:0000259" key="11">
    <source>
        <dbReference type="PROSITE" id="PS51352"/>
    </source>
</evidence>
<protein>
    <recommendedName>
        <fullName evidence="6">1-Cys peroxiredoxin</fullName>
    </recommendedName>
</protein>
<dbReference type="FunFam" id="3.40.30.10:FF:000011">
    <property type="entry name" value="Peroxiredoxin PRX1"/>
    <property type="match status" value="1"/>
</dbReference>
<dbReference type="CDD" id="cd03016">
    <property type="entry name" value="PRX_1cys"/>
    <property type="match status" value="1"/>
</dbReference>
<feature type="domain" description="Thioredoxin" evidence="11">
    <location>
        <begin position="1"/>
        <end position="164"/>
    </location>
</feature>
<evidence type="ECO:0000256" key="9">
    <source>
        <dbReference type="PIRNR" id="PIRNR000239"/>
    </source>
</evidence>
<keyword evidence="3 9" id="KW-0560">Oxidoreductase</keyword>
<dbReference type="GO" id="GO:0005829">
    <property type="term" value="C:cytosol"/>
    <property type="evidence" value="ECO:0007669"/>
    <property type="project" value="TreeGrafter"/>
</dbReference>
<evidence type="ECO:0000256" key="10">
    <source>
        <dbReference type="PIRSR" id="PIRSR000239-1"/>
    </source>
</evidence>
<evidence type="ECO:0000256" key="5">
    <source>
        <dbReference type="ARBA" id="ARBA00025719"/>
    </source>
</evidence>
<dbReference type="SUPFAM" id="SSF52833">
    <property type="entry name" value="Thioredoxin-like"/>
    <property type="match status" value="1"/>
</dbReference>
<dbReference type="GO" id="GO:0045454">
    <property type="term" value="P:cell redox homeostasis"/>
    <property type="evidence" value="ECO:0007669"/>
    <property type="project" value="TreeGrafter"/>
</dbReference>
<keyword evidence="4 9" id="KW-0676">Redox-active center</keyword>
<dbReference type="InterPro" id="IPR000866">
    <property type="entry name" value="AhpC/TSA"/>
</dbReference>
<dbReference type="InterPro" id="IPR045020">
    <property type="entry name" value="PRX_1cys"/>
</dbReference>
<dbReference type="AlphaFoldDB" id="A0A2S2NLF5"/>
<dbReference type="Gene3D" id="3.30.1020.10">
    <property type="entry name" value="Antioxidant, Horf6, Chain A, domain2"/>
    <property type="match status" value="1"/>
</dbReference>
<name>A0A2S2NLF5_SCHGA</name>
<keyword evidence="2 9" id="KW-0049">Antioxidant</keyword>
<dbReference type="PROSITE" id="PS51352">
    <property type="entry name" value="THIOREDOXIN_2"/>
    <property type="match status" value="1"/>
</dbReference>
<comment type="catalytic activity">
    <reaction evidence="8">
        <text>a hydroperoxide + [protein]-dithiol = [protein]-disulfide + an alcohol + H2O</text>
        <dbReference type="Rhea" id="RHEA:10008"/>
        <dbReference type="Rhea" id="RHEA-COMP:10593"/>
        <dbReference type="Rhea" id="RHEA-COMP:10594"/>
        <dbReference type="ChEBI" id="CHEBI:15377"/>
        <dbReference type="ChEBI" id="CHEBI:29950"/>
        <dbReference type="ChEBI" id="CHEBI:30879"/>
        <dbReference type="ChEBI" id="CHEBI:35924"/>
        <dbReference type="ChEBI" id="CHEBI:50058"/>
    </reaction>
</comment>
<proteinExistence type="inferred from homology"/>
<evidence type="ECO:0000256" key="2">
    <source>
        <dbReference type="ARBA" id="ARBA00022862"/>
    </source>
</evidence>
<dbReference type="GO" id="GO:0051920">
    <property type="term" value="F:peroxiredoxin activity"/>
    <property type="evidence" value="ECO:0007669"/>
    <property type="project" value="InterPro"/>
</dbReference>
<dbReference type="Gene3D" id="3.40.30.10">
    <property type="entry name" value="Glutaredoxin"/>
    <property type="match status" value="1"/>
</dbReference>
<dbReference type="InterPro" id="IPR019479">
    <property type="entry name" value="Peroxiredoxin_C"/>
</dbReference>
<dbReference type="PANTHER" id="PTHR43503">
    <property type="entry name" value="MCG48959-RELATED"/>
    <property type="match status" value="1"/>
</dbReference>
<reference evidence="12" key="1">
    <citation type="submission" date="2018-04" db="EMBL/GenBank/DDBJ databases">
        <title>Transcriptome of Schizaphis graminum biotype I.</title>
        <authorList>
            <person name="Scully E.D."/>
            <person name="Geib S.M."/>
            <person name="Palmer N.A."/>
            <person name="Koch K."/>
            <person name="Bradshaw J."/>
            <person name="Heng-Moss T."/>
            <person name="Sarath G."/>
        </authorList>
    </citation>
    <scope>NUCLEOTIDE SEQUENCE</scope>
</reference>
<evidence type="ECO:0000256" key="1">
    <source>
        <dbReference type="ARBA" id="ARBA00022559"/>
    </source>
</evidence>
<evidence type="ECO:0000256" key="8">
    <source>
        <dbReference type="ARBA" id="ARBA00051132"/>
    </source>
</evidence>
<organism evidence="12">
    <name type="scientific">Schizaphis graminum</name>
    <name type="common">Green bug aphid</name>
    <dbReference type="NCBI Taxonomy" id="13262"/>
    <lineage>
        <taxon>Eukaryota</taxon>
        <taxon>Metazoa</taxon>
        <taxon>Ecdysozoa</taxon>
        <taxon>Arthropoda</taxon>
        <taxon>Hexapoda</taxon>
        <taxon>Insecta</taxon>
        <taxon>Pterygota</taxon>
        <taxon>Neoptera</taxon>
        <taxon>Paraneoptera</taxon>
        <taxon>Hemiptera</taxon>
        <taxon>Sternorrhyncha</taxon>
        <taxon>Aphidomorpha</taxon>
        <taxon>Aphidoidea</taxon>
        <taxon>Aphididae</taxon>
        <taxon>Aphidini</taxon>
        <taxon>Schizaphis</taxon>
    </lineage>
</organism>
<evidence type="ECO:0000256" key="7">
    <source>
        <dbReference type="ARBA" id="ARBA00037420"/>
    </source>
</evidence>
<dbReference type="InterPro" id="IPR036249">
    <property type="entry name" value="Thioredoxin-like_sf"/>
</dbReference>
<comment type="function">
    <text evidence="7">Thiol-specific peroxidase that catalyzes the reduction of hydrogen peroxide and organic hydroperoxides to water and alcohols, respectively. Plays a role in cell protection against oxidative stress by detoxifying peroxides.</text>
</comment>
<dbReference type="PANTHER" id="PTHR43503:SF3">
    <property type="entry name" value="DI01187P-RELATED"/>
    <property type="match status" value="1"/>
</dbReference>
<evidence type="ECO:0000313" key="12">
    <source>
        <dbReference type="EMBL" id="MBY17958.1"/>
    </source>
</evidence>
<gene>
    <name evidence="12" type="primary">PRDX6</name>
    <name evidence="12" type="ORF">g.136142</name>
</gene>
<feature type="active site" description="Cysteine sulfenic acid (-SOH) intermediate; for peroxidase activity" evidence="10">
    <location>
        <position position="43"/>
    </location>
</feature>
<dbReference type="InterPro" id="IPR013766">
    <property type="entry name" value="Thioredoxin_domain"/>
</dbReference>
<comment type="similarity">
    <text evidence="5">Belongs to the peroxiredoxin family. Prx6 subfamily.</text>
</comment>
<dbReference type="Pfam" id="PF00578">
    <property type="entry name" value="AhpC-TSA"/>
    <property type="match status" value="1"/>
</dbReference>
<evidence type="ECO:0000256" key="3">
    <source>
        <dbReference type="ARBA" id="ARBA00023002"/>
    </source>
</evidence>
<dbReference type="Pfam" id="PF10417">
    <property type="entry name" value="1-cysPrx_C"/>
    <property type="match status" value="1"/>
</dbReference>
<dbReference type="GO" id="GO:0005739">
    <property type="term" value="C:mitochondrion"/>
    <property type="evidence" value="ECO:0007669"/>
    <property type="project" value="TreeGrafter"/>
</dbReference>
<dbReference type="InterPro" id="IPR024706">
    <property type="entry name" value="Peroxiredoxin_AhpC-typ"/>
</dbReference>
<evidence type="ECO:0000256" key="6">
    <source>
        <dbReference type="ARBA" id="ARBA00026176"/>
    </source>
</evidence>